<sequence length="127" mass="14256">MYAGYKGCLAAPLTMKRLNGRLKGITLKDEGLAGTFAAISQDRQAELERLDSAKTDFSRIFYSKKNDLALRTLLSSEDQIRSEAPSSTTTKISRIKKGTNATNCQFNQLHLWLTNHIPTTKCDKRLF</sequence>
<reference evidence="1 2" key="1">
    <citation type="journal article" date="2018" name="Nat. Ecol. Evol.">
        <title>Genomic signatures of mitonuclear coevolution across populations of Tigriopus californicus.</title>
        <authorList>
            <person name="Barreto F.S."/>
            <person name="Watson E.T."/>
            <person name="Lima T.G."/>
            <person name="Willett C.S."/>
            <person name="Edmands S."/>
            <person name="Li W."/>
            <person name="Burton R.S."/>
        </authorList>
    </citation>
    <scope>NUCLEOTIDE SEQUENCE [LARGE SCALE GENOMIC DNA]</scope>
    <source>
        <strain evidence="1 2">San Diego</strain>
    </source>
</reference>
<dbReference type="AlphaFoldDB" id="A0A553PQ63"/>
<evidence type="ECO:0000313" key="1">
    <source>
        <dbReference type="EMBL" id="TRY79806.1"/>
    </source>
</evidence>
<comment type="caution">
    <text evidence="1">The sequence shown here is derived from an EMBL/GenBank/DDBJ whole genome shotgun (WGS) entry which is preliminary data.</text>
</comment>
<evidence type="ECO:0000313" key="2">
    <source>
        <dbReference type="Proteomes" id="UP000318571"/>
    </source>
</evidence>
<keyword evidence="2" id="KW-1185">Reference proteome</keyword>
<protein>
    <submittedName>
        <fullName evidence="1">Uncharacterized protein</fullName>
    </submittedName>
</protein>
<dbReference type="Proteomes" id="UP000318571">
    <property type="component" value="Chromosome 6"/>
</dbReference>
<gene>
    <name evidence="1" type="ORF">TCAL_16101</name>
</gene>
<organism evidence="1 2">
    <name type="scientific">Tigriopus californicus</name>
    <name type="common">Marine copepod</name>
    <dbReference type="NCBI Taxonomy" id="6832"/>
    <lineage>
        <taxon>Eukaryota</taxon>
        <taxon>Metazoa</taxon>
        <taxon>Ecdysozoa</taxon>
        <taxon>Arthropoda</taxon>
        <taxon>Crustacea</taxon>
        <taxon>Multicrustacea</taxon>
        <taxon>Hexanauplia</taxon>
        <taxon>Copepoda</taxon>
        <taxon>Harpacticoida</taxon>
        <taxon>Harpacticidae</taxon>
        <taxon>Tigriopus</taxon>
    </lineage>
</organism>
<dbReference type="EMBL" id="VCGU01000002">
    <property type="protein sequence ID" value="TRY79806.1"/>
    <property type="molecule type" value="Genomic_DNA"/>
</dbReference>
<name>A0A553PQ63_TIGCA</name>
<proteinExistence type="predicted"/>
<accession>A0A553PQ63</accession>